<evidence type="ECO:0000313" key="3">
    <source>
        <dbReference type="Proteomes" id="UP000606724"/>
    </source>
</evidence>
<reference evidence="2 3" key="1">
    <citation type="submission" date="2020-08" db="EMBL/GenBank/DDBJ databases">
        <title>A Genomic Blueprint of the Chicken Gut Microbiome.</title>
        <authorList>
            <person name="Gilroy R."/>
            <person name="Ravi A."/>
            <person name="Getino M."/>
            <person name="Pursley I."/>
            <person name="Horton D.L."/>
            <person name="Alikhan N.-F."/>
            <person name="Baker D."/>
            <person name="Gharbi K."/>
            <person name="Hall N."/>
            <person name="Watson M."/>
            <person name="Adriaenssens E.M."/>
            <person name="Foster-Nyarko E."/>
            <person name="Jarju S."/>
            <person name="Secka A."/>
            <person name="Antonio M."/>
            <person name="Oren A."/>
            <person name="Chaudhuri R."/>
            <person name="La Ragione R.M."/>
            <person name="Hildebrand F."/>
            <person name="Pallen M.J."/>
        </authorList>
    </citation>
    <scope>NUCLEOTIDE SEQUENCE [LARGE SCALE GENOMIC DNA]</scope>
    <source>
        <strain evidence="2 3">Sa4CVA2</strain>
    </source>
</reference>
<dbReference type="RefSeq" id="WP_191690278.1">
    <property type="nucleotide sequence ID" value="NZ_JACSQR010000004.1"/>
</dbReference>
<sequence length="321" mass="35621">MRLKFAIVLSIPFLIGLSACDKGLSAISNNNTNCGDESSLQLIQSLLDDSTQSYVKRIASNEGVSTDSSALRASTSQITYSLEDVRTSKTDPNSTKVFCVAALSTNLDTETIDRANLVNEYYGISEVNEQAFQQDIDMDGNVINYSIEYSIQPTDDGKNIYGQLQNGSELIDFISTTVVSALQKNNVQAMKSQEQKDNAQRAIAEKQAMEAEALSIAEAEANASMEAAEELANISSEKAKAKATMDYKRNEFNELWSSASTEIRESLAEGQKEWVAERDEICINRAQESEVAWQEVVRMECISELLGDRYYQVKEYIDTYS</sequence>
<evidence type="ECO:0000313" key="2">
    <source>
        <dbReference type="EMBL" id="MBD7946932.1"/>
    </source>
</evidence>
<name>A0ABR8RGZ4_9GAMM</name>
<organism evidence="2 3">
    <name type="scientific">Psychrobacter communis</name>
    <dbReference type="NCBI Taxonomy" id="2762238"/>
    <lineage>
        <taxon>Bacteria</taxon>
        <taxon>Pseudomonadati</taxon>
        <taxon>Pseudomonadota</taxon>
        <taxon>Gammaproteobacteria</taxon>
        <taxon>Moraxellales</taxon>
        <taxon>Moraxellaceae</taxon>
        <taxon>Psychrobacter</taxon>
    </lineage>
</organism>
<proteinExistence type="predicted"/>
<dbReference type="PROSITE" id="PS51257">
    <property type="entry name" value="PROKAR_LIPOPROTEIN"/>
    <property type="match status" value="1"/>
</dbReference>
<accession>A0ABR8RGZ4</accession>
<dbReference type="Proteomes" id="UP000606724">
    <property type="component" value="Unassembled WGS sequence"/>
</dbReference>
<dbReference type="EMBL" id="JACSQR010000004">
    <property type="protein sequence ID" value="MBD7946932.1"/>
    <property type="molecule type" value="Genomic_DNA"/>
</dbReference>
<gene>
    <name evidence="2" type="ORF">H9653_02670</name>
</gene>
<keyword evidence="1" id="KW-0732">Signal</keyword>
<comment type="caution">
    <text evidence="2">The sequence shown here is derived from an EMBL/GenBank/DDBJ whole genome shotgun (WGS) entry which is preliminary data.</text>
</comment>
<feature type="chain" id="PRO_5046736535" evidence="1">
    <location>
        <begin position="22"/>
        <end position="321"/>
    </location>
</feature>
<keyword evidence="3" id="KW-1185">Reference proteome</keyword>
<feature type="signal peptide" evidence="1">
    <location>
        <begin position="1"/>
        <end position="21"/>
    </location>
</feature>
<protein>
    <submittedName>
        <fullName evidence="2">DUF1311 domain-containing protein</fullName>
    </submittedName>
</protein>
<evidence type="ECO:0000256" key="1">
    <source>
        <dbReference type="SAM" id="SignalP"/>
    </source>
</evidence>